<dbReference type="Gene3D" id="3.40.190.10">
    <property type="entry name" value="Periplasmic binding protein-like II"/>
    <property type="match status" value="2"/>
</dbReference>
<dbReference type="PANTHER" id="PTHR30346">
    <property type="entry name" value="TRANSCRIPTIONAL DUAL REGULATOR HCAR-RELATED"/>
    <property type="match status" value="1"/>
</dbReference>
<dbReference type="InterPro" id="IPR036388">
    <property type="entry name" value="WH-like_DNA-bd_sf"/>
</dbReference>
<feature type="domain" description="HTH lysR-type" evidence="5">
    <location>
        <begin position="1"/>
        <end position="58"/>
    </location>
</feature>
<dbReference type="PROSITE" id="PS50931">
    <property type="entry name" value="HTH_LYSR"/>
    <property type="match status" value="1"/>
</dbReference>
<evidence type="ECO:0000256" key="4">
    <source>
        <dbReference type="ARBA" id="ARBA00023163"/>
    </source>
</evidence>
<accession>A0AAU0B963</accession>
<protein>
    <submittedName>
        <fullName evidence="6">LysR family transcriptional regulator</fullName>
    </submittedName>
</protein>
<dbReference type="Pfam" id="PF00126">
    <property type="entry name" value="HTH_1"/>
    <property type="match status" value="1"/>
</dbReference>
<dbReference type="FunFam" id="1.10.10.10:FF:000001">
    <property type="entry name" value="LysR family transcriptional regulator"/>
    <property type="match status" value="1"/>
</dbReference>
<dbReference type="SUPFAM" id="SSF46785">
    <property type="entry name" value="Winged helix' DNA-binding domain"/>
    <property type="match status" value="1"/>
</dbReference>
<sequence>MDLPHLRAFVALAELRHFGRAADRLHISQPALTKRLRLLEGVIGARLFERDRTGTVLTSIGIALLPDALRITSEADALLIRARHVVQGTAGQLDIGFGLSSIEIAPRLVGAYRRTHPAVAVSLNDFSSAEQIERLRDGRLDVGFVRLPFVASGLESRSLARDTLALACPKGCSSNGDISNLEALNASGFVMLDRARGPGLRAQIDHWCAEVGLEPRILQLADDLQTVLALVAGGVGFSIVPQQAVRLSGTGVDLFPLKGPYAEWTIGAAWRSDRDNPALWRFLALIEHA</sequence>
<keyword evidence="3" id="KW-0238">DNA-binding</keyword>
<proteinExistence type="inferred from homology"/>
<dbReference type="AlphaFoldDB" id="A0AAU0B963"/>
<organism evidence="6 7">
    <name type="scientific">Xanthomonas hydrangeae</name>
    <dbReference type="NCBI Taxonomy" id="2775159"/>
    <lineage>
        <taxon>Bacteria</taxon>
        <taxon>Pseudomonadati</taxon>
        <taxon>Pseudomonadota</taxon>
        <taxon>Gammaproteobacteria</taxon>
        <taxon>Lysobacterales</taxon>
        <taxon>Lysobacteraceae</taxon>
        <taxon>Xanthomonas</taxon>
    </lineage>
</organism>
<dbReference type="GO" id="GO:0032993">
    <property type="term" value="C:protein-DNA complex"/>
    <property type="evidence" value="ECO:0007669"/>
    <property type="project" value="TreeGrafter"/>
</dbReference>
<evidence type="ECO:0000256" key="1">
    <source>
        <dbReference type="ARBA" id="ARBA00009437"/>
    </source>
</evidence>
<dbReference type="InterPro" id="IPR036390">
    <property type="entry name" value="WH_DNA-bd_sf"/>
</dbReference>
<dbReference type="RefSeq" id="WP_184352009.1">
    <property type="nucleotide sequence ID" value="NZ_CP103836.1"/>
</dbReference>
<dbReference type="EMBL" id="CP103836">
    <property type="protein sequence ID" value="WOB47918.1"/>
    <property type="molecule type" value="Genomic_DNA"/>
</dbReference>
<dbReference type="InterPro" id="IPR000847">
    <property type="entry name" value="LysR_HTH_N"/>
</dbReference>
<dbReference type="PANTHER" id="PTHR30346:SF28">
    <property type="entry name" value="HTH-TYPE TRANSCRIPTIONAL REGULATOR CYNR"/>
    <property type="match status" value="1"/>
</dbReference>
<name>A0AAU0B963_9XANT</name>
<dbReference type="InterPro" id="IPR005119">
    <property type="entry name" value="LysR_subst-bd"/>
</dbReference>
<dbReference type="GO" id="GO:0003700">
    <property type="term" value="F:DNA-binding transcription factor activity"/>
    <property type="evidence" value="ECO:0007669"/>
    <property type="project" value="InterPro"/>
</dbReference>
<dbReference type="SUPFAM" id="SSF53850">
    <property type="entry name" value="Periplasmic binding protein-like II"/>
    <property type="match status" value="1"/>
</dbReference>
<keyword evidence="7" id="KW-1185">Reference proteome</keyword>
<gene>
    <name evidence="6" type="ORF">NYR97_11490</name>
</gene>
<evidence type="ECO:0000256" key="2">
    <source>
        <dbReference type="ARBA" id="ARBA00023015"/>
    </source>
</evidence>
<dbReference type="Proteomes" id="UP001302716">
    <property type="component" value="Chromosome"/>
</dbReference>
<comment type="similarity">
    <text evidence="1">Belongs to the LysR transcriptional regulatory family.</text>
</comment>
<dbReference type="Gene3D" id="1.10.10.10">
    <property type="entry name" value="Winged helix-like DNA-binding domain superfamily/Winged helix DNA-binding domain"/>
    <property type="match status" value="1"/>
</dbReference>
<keyword evidence="2" id="KW-0805">Transcription regulation</keyword>
<reference evidence="6 7" key="1">
    <citation type="submission" date="2022-08" db="EMBL/GenBank/DDBJ databases">
        <title>Whole genome sequencing-based tracing of a 2022 introduction and outbreak of Xanthomonas hortorum pv. pelargonii.</title>
        <authorList>
            <person name="Iruegas-Bocardo F."/>
            <person name="Weisberg A.K."/>
            <person name="Riutta E.R."/>
            <person name="Kilday K."/>
            <person name="Bonkowski J.C."/>
            <person name="Creswell T."/>
            <person name="Daughtrey M.L."/>
            <person name="Rane K."/>
            <person name="Grunwald N.J."/>
            <person name="Chang J.H."/>
            <person name="Putnam M.L."/>
        </authorList>
    </citation>
    <scope>NUCLEOTIDE SEQUENCE [LARGE SCALE GENOMIC DNA]</scope>
    <source>
        <strain evidence="6 7">22-323</strain>
    </source>
</reference>
<dbReference type="Pfam" id="PF03466">
    <property type="entry name" value="LysR_substrate"/>
    <property type="match status" value="1"/>
</dbReference>
<evidence type="ECO:0000259" key="5">
    <source>
        <dbReference type="PROSITE" id="PS50931"/>
    </source>
</evidence>
<evidence type="ECO:0000256" key="3">
    <source>
        <dbReference type="ARBA" id="ARBA00023125"/>
    </source>
</evidence>
<evidence type="ECO:0000313" key="6">
    <source>
        <dbReference type="EMBL" id="WOB47918.1"/>
    </source>
</evidence>
<dbReference type="GO" id="GO:0003677">
    <property type="term" value="F:DNA binding"/>
    <property type="evidence" value="ECO:0007669"/>
    <property type="project" value="UniProtKB-KW"/>
</dbReference>
<keyword evidence="4" id="KW-0804">Transcription</keyword>
<evidence type="ECO:0000313" key="7">
    <source>
        <dbReference type="Proteomes" id="UP001302716"/>
    </source>
</evidence>
<dbReference type="CDD" id="cd08414">
    <property type="entry name" value="PBP2_LTTR_aromatics_like"/>
    <property type="match status" value="1"/>
</dbReference>
<dbReference type="PRINTS" id="PR00039">
    <property type="entry name" value="HTHLYSR"/>
</dbReference>